<name>A0A0V1M4K4_9BILA</name>
<keyword evidence="2" id="KW-1185">Reference proteome</keyword>
<proteinExistence type="predicted"/>
<accession>A0A0V1M4K4</accession>
<protein>
    <submittedName>
        <fullName evidence="1">Uncharacterized protein</fullName>
    </submittedName>
</protein>
<evidence type="ECO:0000313" key="1">
    <source>
        <dbReference type="EMBL" id="KRZ66485.1"/>
    </source>
</evidence>
<gene>
    <name evidence="1" type="ORF">T10_7130</name>
</gene>
<dbReference type="AlphaFoldDB" id="A0A0V1M4K4"/>
<organism evidence="1 2">
    <name type="scientific">Trichinella papuae</name>
    <dbReference type="NCBI Taxonomy" id="268474"/>
    <lineage>
        <taxon>Eukaryota</taxon>
        <taxon>Metazoa</taxon>
        <taxon>Ecdysozoa</taxon>
        <taxon>Nematoda</taxon>
        <taxon>Enoplea</taxon>
        <taxon>Dorylaimia</taxon>
        <taxon>Trichinellida</taxon>
        <taxon>Trichinellidae</taxon>
        <taxon>Trichinella</taxon>
    </lineage>
</organism>
<dbReference type="Proteomes" id="UP000054843">
    <property type="component" value="Unassembled WGS sequence"/>
</dbReference>
<sequence>MFLYRLPYRNLALLATSLLGEKASAVPNLTVAVSALPHSALAEGTSGQAFVHRARCFESDRFIHHKILLIKNA</sequence>
<comment type="caution">
    <text evidence="1">The sequence shown here is derived from an EMBL/GenBank/DDBJ whole genome shotgun (WGS) entry which is preliminary data.</text>
</comment>
<reference evidence="1 2" key="1">
    <citation type="submission" date="2015-01" db="EMBL/GenBank/DDBJ databases">
        <title>Evolution of Trichinella species and genotypes.</title>
        <authorList>
            <person name="Korhonen P.K."/>
            <person name="Edoardo P."/>
            <person name="Giuseppe L.R."/>
            <person name="Gasser R.B."/>
        </authorList>
    </citation>
    <scope>NUCLEOTIDE SEQUENCE [LARGE SCALE GENOMIC DNA]</scope>
    <source>
        <strain evidence="1">ISS1980</strain>
    </source>
</reference>
<dbReference type="EMBL" id="JYDO01000241">
    <property type="protein sequence ID" value="KRZ66485.1"/>
    <property type="molecule type" value="Genomic_DNA"/>
</dbReference>
<evidence type="ECO:0000313" key="2">
    <source>
        <dbReference type="Proteomes" id="UP000054843"/>
    </source>
</evidence>